<feature type="transmembrane region" description="Helical" evidence="1">
    <location>
        <begin position="27"/>
        <end position="45"/>
    </location>
</feature>
<dbReference type="GO" id="GO:0004622">
    <property type="term" value="F:phosphatidylcholine lysophospholipase activity"/>
    <property type="evidence" value="ECO:0007669"/>
    <property type="project" value="TreeGrafter"/>
</dbReference>
<sequence length="201" mass="23037">MFQHRPLKGKKGLNETERVCHEKKHKLMIIFVFLLLGVLAARTVYEKKAAKSDNERLIMVFGDSLTYGYGDEKGSGYIDALQTKLNQKHKDEVFRYKNEGIYGLESSGILKQLSDVRISERLDEADYVLVFIGTNDLINSNGGDVNPLRSERIAAGKKVFNENLDTILELVKAENSYAPILLLRLYNPYPDEQKYERIFDQ</sequence>
<evidence type="ECO:0000313" key="4">
    <source>
        <dbReference type="Proteomes" id="UP000265816"/>
    </source>
</evidence>
<keyword evidence="1" id="KW-1133">Transmembrane helix</keyword>
<dbReference type="AlphaFoldDB" id="A0A398BK46"/>
<evidence type="ECO:0000313" key="3">
    <source>
        <dbReference type="EMBL" id="RID87763.1"/>
    </source>
</evidence>
<dbReference type="InterPro" id="IPR013830">
    <property type="entry name" value="SGNH_hydro"/>
</dbReference>
<name>A0A398BK46_9BACI</name>
<protein>
    <recommendedName>
        <fullName evidence="2">SGNH hydrolase-type esterase domain-containing protein</fullName>
    </recommendedName>
</protein>
<evidence type="ECO:0000259" key="2">
    <source>
        <dbReference type="Pfam" id="PF13472"/>
    </source>
</evidence>
<dbReference type="Proteomes" id="UP000265816">
    <property type="component" value="Unassembled WGS sequence"/>
</dbReference>
<dbReference type="InterPro" id="IPR036514">
    <property type="entry name" value="SGNH_hydro_sf"/>
</dbReference>
<comment type="caution">
    <text evidence="3">The sequence shown here is derived from an EMBL/GenBank/DDBJ whole genome shotgun (WGS) entry which is preliminary data.</text>
</comment>
<dbReference type="SUPFAM" id="SSF52266">
    <property type="entry name" value="SGNH hydrolase"/>
    <property type="match status" value="1"/>
</dbReference>
<evidence type="ECO:0000256" key="1">
    <source>
        <dbReference type="SAM" id="Phobius"/>
    </source>
</evidence>
<dbReference type="OrthoDB" id="252349at2"/>
<keyword evidence="4" id="KW-1185">Reference proteome</keyword>
<proteinExistence type="predicted"/>
<dbReference type="InterPro" id="IPR051532">
    <property type="entry name" value="Ester_Hydrolysis_Enzymes"/>
</dbReference>
<dbReference type="EMBL" id="QWVT01000008">
    <property type="protein sequence ID" value="RID87763.1"/>
    <property type="molecule type" value="Genomic_DNA"/>
</dbReference>
<reference evidence="3 4" key="1">
    <citation type="submission" date="2018-08" db="EMBL/GenBank/DDBJ databases">
        <title>Bacillus jemisoniae sp. nov., Bacillus chryseoplanitiae sp. nov., Bacillus resnikiae sp. nov., and Bacillus frankliniae sp. nov., isolated from Viking spacecraft and associated surfaces.</title>
        <authorList>
            <person name="Seuylemezian A."/>
            <person name="Vaishampayan P."/>
        </authorList>
    </citation>
    <scope>NUCLEOTIDE SEQUENCE [LARGE SCALE GENOMIC DNA]</scope>
    <source>
        <strain evidence="3 4">JJ-247</strain>
    </source>
</reference>
<accession>A0A398BK46</accession>
<keyword evidence="1" id="KW-0472">Membrane</keyword>
<dbReference type="PANTHER" id="PTHR30383">
    <property type="entry name" value="THIOESTERASE 1/PROTEASE 1/LYSOPHOSPHOLIPASE L1"/>
    <property type="match status" value="1"/>
</dbReference>
<keyword evidence="1" id="KW-0812">Transmembrane</keyword>
<feature type="domain" description="SGNH hydrolase-type esterase" evidence="2">
    <location>
        <begin position="60"/>
        <end position="195"/>
    </location>
</feature>
<organism evidence="3 4">
    <name type="scientific">Mesobacillus zeae</name>
    <dbReference type="NCBI Taxonomy" id="1917180"/>
    <lineage>
        <taxon>Bacteria</taxon>
        <taxon>Bacillati</taxon>
        <taxon>Bacillota</taxon>
        <taxon>Bacilli</taxon>
        <taxon>Bacillales</taxon>
        <taxon>Bacillaceae</taxon>
        <taxon>Mesobacillus</taxon>
    </lineage>
</organism>
<dbReference type="Gene3D" id="3.40.50.1110">
    <property type="entry name" value="SGNH hydrolase"/>
    <property type="match status" value="1"/>
</dbReference>
<dbReference type="PANTHER" id="PTHR30383:SF5">
    <property type="entry name" value="SGNH HYDROLASE-TYPE ESTERASE DOMAIN-CONTAINING PROTEIN"/>
    <property type="match status" value="1"/>
</dbReference>
<dbReference type="Pfam" id="PF13472">
    <property type="entry name" value="Lipase_GDSL_2"/>
    <property type="match status" value="1"/>
</dbReference>
<gene>
    <name evidence="3" type="ORF">D1970_02650</name>
</gene>